<sequence>MSDNLIGKRERGAIEKPSEAELIAKKHTKWKTTKDDFTGGQASICRLIEKAPTRKITDFNSNLKGVPAFEADDESTLIYFGDYANLVDEHRGPLSFKIKRIRHNTMTSLENVDEFDIWHWAQVTTSN</sequence>
<reference evidence="1" key="2">
    <citation type="submission" date="2022-01" db="EMBL/GenBank/DDBJ databases">
        <authorList>
            <person name="Yamashiro T."/>
            <person name="Shiraishi A."/>
            <person name="Satake H."/>
            <person name="Nakayama K."/>
        </authorList>
    </citation>
    <scope>NUCLEOTIDE SEQUENCE</scope>
</reference>
<organism evidence="1 2">
    <name type="scientific">Tanacetum coccineum</name>
    <dbReference type="NCBI Taxonomy" id="301880"/>
    <lineage>
        <taxon>Eukaryota</taxon>
        <taxon>Viridiplantae</taxon>
        <taxon>Streptophyta</taxon>
        <taxon>Embryophyta</taxon>
        <taxon>Tracheophyta</taxon>
        <taxon>Spermatophyta</taxon>
        <taxon>Magnoliopsida</taxon>
        <taxon>eudicotyledons</taxon>
        <taxon>Gunneridae</taxon>
        <taxon>Pentapetalae</taxon>
        <taxon>asterids</taxon>
        <taxon>campanulids</taxon>
        <taxon>Asterales</taxon>
        <taxon>Asteraceae</taxon>
        <taxon>Asteroideae</taxon>
        <taxon>Anthemideae</taxon>
        <taxon>Anthemidinae</taxon>
        <taxon>Tanacetum</taxon>
    </lineage>
</organism>
<evidence type="ECO:0000313" key="1">
    <source>
        <dbReference type="EMBL" id="GJT97605.1"/>
    </source>
</evidence>
<protein>
    <submittedName>
        <fullName evidence="1">Uncharacterized protein</fullName>
    </submittedName>
</protein>
<gene>
    <name evidence="1" type="ORF">Tco_1093123</name>
</gene>
<proteinExistence type="predicted"/>
<keyword evidence="2" id="KW-1185">Reference proteome</keyword>
<dbReference type="EMBL" id="BQNB010020595">
    <property type="protein sequence ID" value="GJT97605.1"/>
    <property type="molecule type" value="Genomic_DNA"/>
</dbReference>
<name>A0ABQ5ID56_9ASTR</name>
<dbReference type="Proteomes" id="UP001151760">
    <property type="component" value="Unassembled WGS sequence"/>
</dbReference>
<accession>A0ABQ5ID56</accession>
<evidence type="ECO:0000313" key="2">
    <source>
        <dbReference type="Proteomes" id="UP001151760"/>
    </source>
</evidence>
<comment type="caution">
    <text evidence="1">The sequence shown here is derived from an EMBL/GenBank/DDBJ whole genome shotgun (WGS) entry which is preliminary data.</text>
</comment>
<reference evidence="1" key="1">
    <citation type="journal article" date="2022" name="Int. J. Mol. Sci.">
        <title>Draft Genome of Tanacetum Coccineum: Genomic Comparison of Closely Related Tanacetum-Family Plants.</title>
        <authorList>
            <person name="Yamashiro T."/>
            <person name="Shiraishi A."/>
            <person name="Nakayama K."/>
            <person name="Satake H."/>
        </authorList>
    </citation>
    <scope>NUCLEOTIDE SEQUENCE</scope>
</reference>